<dbReference type="EMBL" id="JABSTQ010011332">
    <property type="protein sequence ID" value="KAG0412661.1"/>
    <property type="molecule type" value="Genomic_DNA"/>
</dbReference>
<dbReference type="Proteomes" id="UP000805193">
    <property type="component" value="Unassembled WGS sequence"/>
</dbReference>
<accession>A0AC60NZT8</accession>
<comment type="caution">
    <text evidence="1">The sequence shown here is derived from an EMBL/GenBank/DDBJ whole genome shotgun (WGS) entry which is preliminary data.</text>
</comment>
<organism evidence="1 2">
    <name type="scientific">Ixodes persulcatus</name>
    <name type="common">Taiga tick</name>
    <dbReference type="NCBI Taxonomy" id="34615"/>
    <lineage>
        <taxon>Eukaryota</taxon>
        <taxon>Metazoa</taxon>
        <taxon>Ecdysozoa</taxon>
        <taxon>Arthropoda</taxon>
        <taxon>Chelicerata</taxon>
        <taxon>Arachnida</taxon>
        <taxon>Acari</taxon>
        <taxon>Parasitiformes</taxon>
        <taxon>Ixodida</taxon>
        <taxon>Ixodoidea</taxon>
        <taxon>Ixodidae</taxon>
        <taxon>Ixodinae</taxon>
        <taxon>Ixodes</taxon>
    </lineage>
</organism>
<proteinExistence type="predicted"/>
<gene>
    <name evidence="1" type="ORF">HPB47_010204</name>
</gene>
<protein>
    <submittedName>
        <fullName evidence="1">Uncharacterized protein</fullName>
    </submittedName>
</protein>
<name>A0AC60NZT8_IXOPE</name>
<keyword evidence="2" id="KW-1185">Reference proteome</keyword>
<evidence type="ECO:0000313" key="1">
    <source>
        <dbReference type="EMBL" id="KAG0412661.1"/>
    </source>
</evidence>
<evidence type="ECO:0000313" key="2">
    <source>
        <dbReference type="Proteomes" id="UP000805193"/>
    </source>
</evidence>
<reference evidence="1 2" key="1">
    <citation type="journal article" date="2020" name="Cell">
        <title>Large-Scale Comparative Analyses of Tick Genomes Elucidate Their Genetic Diversity and Vector Capacities.</title>
        <authorList>
            <consortium name="Tick Genome and Microbiome Consortium (TIGMIC)"/>
            <person name="Jia N."/>
            <person name="Wang J."/>
            <person name="Shi W."/>
            <person name="Du L."/>
            <person name="Sun Y."/>
            <person name="Zhan W."/>
            <person name="Jiang J.F."/>
            <person name="Wang Q."/>
            <person name="Zhang B."/>
            <person name="Ji P."/>
            <person name="Bell-Sakyi L."/>
            <person name="Cui X.M."/>
            <person name="Yuan T.T."/>
            <person name="Jiang B.G."/>
            <person name="Yang W.F."/>
            <person name="Lam T.T."/>
            <person name="Chang Q.C."/>
            <person name="Ding S.J."/>
            <person name="Wang X.J."/>
            <person name="Zhu J.G."/>
            <person name="Ruan X.D."/>
            <person name="Zhao L."/>
            <person name="Wei J.T."/>
            <person name="Ye R.Z."/>
            <person name="Que T.C."/>
            <person name="Du C.H."/>
            <person name="Zhou Y.H."/>
            <person name="Cheng J.X."/>
            <person name="Dai P.F."/>
            <person name="Guo W.B."/>
            <person name="Han X.H."/>
            <person name="Huang E.J."/>
            <person name="Li L.F."/>
            <person name="Wei W."/>
            <person name="Gao Y.C."/>
            <person name="Liu J.Z."/>
            <person name="Shao H.Z."/>
            <person name="Wang X."/>
            <person name="Wang C.C."/>
            <person name="Yang T.C."/>
            <person name="Huo Q.B."/>
            <person name="Li W."/>
            <person name="Chen H.Y."/>
            <person name="Chen S.E."/>
            <person name="Zhou L.G."/>
            <person name="Ni X.B."/>
            <person name="Tian J.H."/>
            <person name="Sheng Y."/>
            <person name="Liu T."/>
            <person name="Pan Y.S."/>
            <person name="Xia L.Y."/>
            <person name="Li J."/>
            <person name="Zhao F."/>
            <person name="Cao W.C."/>
        </authorList>
    </citation>
    <scope>NUCLEOTIDE SEQUENCE [LARGE SCALE GENOMIC DNA]</scope>
    <source>
        <strain evidence="1">Iper-2018</strain>
    </source>
</reference>
<sequence length="280" mass="30819">MRAVGGDCLRALHPGRGALNGPPLSASEGDTKGGRTRDRAAVVSDSHRRPAMTVDLYFTTGSPPCTFVRVLAKKLGVPLTLHKIDLMAKEQLKPEFVKLNPQHTVPTINDNGFVLWESRAIAMYLLEKYAPDSPLYPKDIQKRALVNRLVFFESGSFYQAQMGYFRPRWFKGQEPGGDLKETYDKALANAVTLLGDNQFLAGDTLTLADVGFVCSLGIAIEGAEYEGMDQFPKLIEYYGRVKAALPEYDEEAAEPVGLIRQMIARAKSGQKVHGPPTDSK</sequence>